<feature type="domain" description="Acyltransferase 3" evidence="2">
    <location>
        <begin position="8"/>
        <end position="363"/>
    </location>
</feature>
<sequence>MDQKDHFIALDGMRGIAAIAVMVFHYMSDFSMLGWSRPDSLATPFKCAPLAVDFFFMLSGFVLSAAYTPGLLRDAKWGGFFRKRLLRLYPMYAIGMAFGMIALILSLHLRPVDAGPVSGWGDVAASLALSLAMVPDYIGHYGLILGSTSLEGAAFPLNPPGWTLFYELIASLMLVALVRKSDRVLVGMVAGSLFVMLAATPFTAIVFHQRGHTFFFSGGARPDLWLGLSRVVTGFVTGVLLWRLRSANKLQFAPFTWRIRPVTAYTMLMASFALPSTLKGAWPLAFLTFVGPVFLVWGANIRFRPGLGRDISAALGWISFPLYCVHYPVGQIAWLICNRLGLSVWIAFASAIVLSLALGAITARFIEEPVRRRLAGRLYHREPAVTVH</sequence>
<keyword evidence="4" id="KW-1185">Reference proteome</keyword>
<dbReference type="EMBL" id="JACIDX010000019">
    <property type="protein sequence ID" value="MBB3957084.1"/>
    <property type="molecule type" value="Genomic_DNA"/>
</dbReference>
<dbReference type="RefSeq" id="WP_183628092.1">
    <property type="nucleotide sequence ID" value="NZ_JACIDX010000019.1"/>
</dbReference>
<feature type="transmembrane region" description="Helical" evidence="1">
    <location>
        <begin position="257"/>
        <end position="274"/>
    </location>
</feature>
<proteinExistence type="predicted"/>
<keyword evidence="1" id="KW-0472">Membrane</keyword>
<feature type="transmembrane region" description="Helical" evidence="1">
    <location>
        <begin position="185"/>
        <end position="207"/>
    </location>
</feature>
<comment type="caution">
    <text evidence="3">The sequence shown here is derived from an EMBL/GenBank/DDBJ whole genome shotgun (WGS) entry which is preliminary data.</text>
</comment>
<accession>A0A7W6G7N1</accession>
<dbReference type="PANTHER" id="PTHR23028">
    <property type="entry name" value="ACETYLTRANSFERASE"/>
    <property type="match status" value="1"/>
</dbReference>
<feature type="transmembrane region" description="Helical" evidence="1">
    <location>
        <begin position="311"/>
        <end position="336"/>
    </location>
</feature>
<dbReference type="AlphaFoldDB" id="A0A7W6G7N1"/>
<dbReference type="Proteomes" id="UP000548867">
    <property type="component" value="Unassembled WGS sequence"/>
</dbReference>
<evidence type="ECO:0000313" key="4">
    <source>
        <dbReference type="Proteomes" id="UP000548867"/>
    </source>
</evidence>
<gene>
    <name evidence="3" type="ORF">GGR38_004058</name>
</gene>
<feature type="transmembrane region" description="Helical" evidence="1">
    <location>
        <begin position="280"/>
        <end position="299"/>
    </location>
</feature>
<protein>
    <submittedName>
        <fullName evidence="3">Peptidoglycan/LPS O-acetylase OafA/YrhL</fullName>
    </submittedName>
</protein>
<feature type="transmembrane region" description="Helical" evidence="1">
    <location>
        <begin position="7"/>
        <end position="28"/>
    </location>
</feature>
<reference evidence="3 4" key="1">
    <citation type="submission" date="2020-08" db="EMBL/GenBank/DDBJ databases">
        <title>Genomic Encyclopedia of Type Strains, Phase IV (KMG-IV): sequencing the most valuable type-strain genomes for metagenomic binning, comparative biology and taxonomic classification.</title>
        <authorList>
            <person name="Goeker M."/>
        </authorList>
    </citation>
    <scope>NUCLEOTIDE SEQUENCE [LARGE SCALE GENOMIC DNA]</scope>
    <source>
        <strain evidence="3 4">DSM 27057</strain>
    </source>
</reference>
<feature type="transmembrane region" description="Helical" evidence="1">
    <location>
        <begin position="88"/>
        <end position="109"/>
    </location>
</feature>
<evidence type="ECO:0000259" key="2">
    <source>
        <dbReference type="Pfam" id="PF01757"/>
    </source>
</evidence>
<feature type="transmembrane region" description="Helical" evidence="1">
    <location>
        <begin position="227"/>
        <end position="245"/>
    </location>
</feature>
<dbReference type="InterPro" id="IPR050879">
    <property type="entry name" value="Acyltransferase_3"/>
</dbReference>
<keyword evidence="1" id="KW-1133">Transmembrane helix</keyword>
<feature type="transmembrane region" description="Helical" evidence="1">
    <location>
        <begin position="48"/>
        <end position="67"/>
    </location>
</feature>
<dbReference type="PANTHER" id="PTHR23028:SF134">
    <property type="entry name" value="PUTATIVE (AFU_ORTHOLOGUE AFUA_4G08520)-RELATED"/>
    <property type="match status" value="1"/>
</dbReference>
<feature type="transmembrane region" description="Helical" evidence="1">
    <location>
        <begin position="342"/>
        <end position="363"/>
    </location>
</feature>
<dbReference type="Pfam" id="PF01757">
    <property type="entry name" value="Acyl_transf_3"/>
    <property type="match status" value="1"/>
</dbReference>
<dbReference type="InterPro" id="IPR002656">
    <property type="entry name" value="Acyl_transf_3_dom"/>
</dbReference>
<evidence type="ECO:0000256" key="1">
    <source>
        <dbReference type="SAM" id="Phobius"/>
    </source>
</evidence>
<organism evidence="3 4">
    <name type="scientific">Novosphingobium sediminicola</name>
    <dbReference type="NCBI Taxonomy" id="563162"/>
    <lineage>
        <taxon>Bacteria</taxon>
        <taxon>Pseudomonadati</taxon>
        <taxon>Pseudomonadota</taxon>
        <taxon>Alphaproteobacteria</taxon>
        <taxon>Sphingomonadales</taxon>
        <taxon>Sphingomonadaceae</taxon>
        <taxon>Novosphingobium</taxon>
    </lineage>
</organism>
<name>A0A7W6G7N1_9SPHN</name>
<keyword evidence="1" id="KW-0812">Transmembrane</keyword>
<dbReference type="GO" id="GO:0016747">
    <property type="term" value="F:acyltransferase activity, transferring groups other than amino-acyl groups"/>
    <property type="evidence" value="ECO:0007669"/>
    <property type="project" value="InterPro"/>
</dbReference>
<feature type="transmembrane region" description="Helical" evidence="1">
    <location>
        <begin position="161"/>
        <end position="178"/>
    </location>
</feature>
<evidence type="ECO:0000313" key="3">
    <source>
        <dbReference type="EMBL" id="MBB3957084.1"/>
    </source>
</evidence>